<keyword evidence="5" id="KW-1185">Reference proteome</keyword>
<dbReference type="InterPro" id="IPR044151">
    <property type="entry name" value="ALDH_KGSADH"/>
</dbReference>
<organism evidence="4 5">
    <name type="scientific">Nocardiopsis suaedae</name>
    <dbReference type="NCBI Taxonomy" id="3018444"/>
    <lineage>
        <taxon>Bacteria</taxon>
        <taxon>Bacillati</taxon>
        <taxon>Actinomycetota</taxon>
        <taxon>Actinomycetes</taxon>
        <taxon>Streptosporangiales</taxon>
        <taxon>Nocardiopsidaceae</taxon>
        <taxon>Nocardiopsis</taxon>
    </lineage>
</organism>
<evidence type="ECO:0000313" key="5">
    <source>
        <dbReference type="Proteomes" id="UP001165685"/>
    </source>
</evidence>
<proteinExistence type="predicted"/>
<evidence type="ECO:0000256" key="1">
    <source>
        <dbReference type="ARBA" id="ARBA00023002"/>
    </source>
</evidence>
<dbReference type="Proteomes" id="UP001165685">
    <property type="component" value="Unassembled WGS sequence"/>
</dbReference>
<dbReference type="PANTHER" id="PTHR43353:SF3">
    <property type="entry name" value="ALDEHYDE DEHYDROGENASE-RELATED"/>
    <property type="match status" value="1"/>
</dbReference>
<dbReference type="InterPro" id="IPR016161">
    <property type="entry name" value="Ald_DH/histidinol_DH"/>
</dbReference>
<comment type="caution">
    <text evidence="4">The sequence shown here is derived from an EMBL/GenBank/DDBJ whole genome shotgun (WGS) entry which is preliminary data.</text>
</comment>
<dbReference type="Gene3D" id="3.40.605.10">
    <property type="entry name" value="Aldehyde Dehydrogenase, Chain A, domain 1"/>
    <property type="match status" value="1"/>
</dbReference>
<dbReference type="InterPro" id="IPR016163">
    <property type="entry name" value="Ald_DH_C"/>
</dbReference>
<feature type="region of interest" description="Disordered" evidence="2">
    <location>
        <begin position="512"/>
        <end position="539"/>
    </location>
</feature>
<sequence>MPTPTEPARHSLIAGEPVPGTAGTVWAHDPVRDTPTGPEFTLLDDDQVAAAAQAADEAFGPYRRTTPQARAAFLETAADRIEAAGGEITATAARETGLAPARLQGELGRTVNQLRLFARLCRTGDHHGVRIEPALPDRAPLPRPDLRRRTLPLGPVAVFGASNFPLAFSVAGGDTASALAAGCPVVVKAHNAHPATGLLVARELSAAAADHGLPAGVFSLVYGPGTAVGRSLVCDPRIKAVGFTGSRGGGTALMAAAAAREVPIPVYAEMSSVNPVFVLPSAASGDRGALAEGFTASLNGSAGQLCTAPGLLFVPDGADGDDLVARIGDTLSAADGQTMLTPSIRSARAEGEDRLAATAGVSRAALGRTGAGPNAPAPAVYSTDAATFAATPGLADEVFGAVCLIVRYRSADRLPPLAHALEGQLTATLWLDADAHAEDAAVADLLEALELRAGRILVNGWPTGVDVGDAMVHGGPFPATSDGRSTSVGAAAIERFLRPVVYQNLPEPLRPAPVRDDNPWNVTRRIDGTTTPAERGDTA</sequence>
<dbReference type="InterPro" id="IPR016162">
    <property type="entry name" value="Ald_DH_N"/>
</dbReference>
<dbReference type="Gene3D" id="3.40.309.10">
    <property type="entry name" value="Aldehyde Dehydrogenase, Chain A, domain 2"/>
    <property type="match status" value="1"/>
</dbReference>
<evidence type="ECO:0000313" key="4">
    <source>
        <dbReference type="EMBL" id="MDA2808389.1"/>
    </source>
</evidence>
<evidence type="ECO:0000259" key="3">
    <source>
        <dbReference type="Pfam" id="PF00171"/>
    </source>
</evidence>
<dbReference type="RefSeq" id="WP_270680984.1">
    <property type="nucleotide sequence ID" value="NZ_JAQFWP010000082.1"/>
</dbReference>
<accession>A0ABT4TUL4</accession>
<protein>
    <submittedName>
        <fullName evidence="4">Aldehyde dehydrogenase (NADP(+))</fullName>
    </submittedName>
</protein>
<dbReference type="PANTHER" id="PTHR43353">
    <property type="entry name" value="SUCCINATE-SEMIALDEHYDE DEHYDROGENASE, MITOCHONDRIAL"/>
    <property type="match status" value="1"/>
</dbReference>
<dbReference type="Pfam" id="PF00171">
    <property type="entry name" value="Aldedh"/>
    <property type="match status" value="1"/>
</dbReference>
<dbReference type="InterPro" id="IPR050740">
    <property type="entry name" value="Aldehyde_DH_Superfamily"/>
</dbReference>
<feature type="region of interest" description="Disordered" evidence="2">
    <location>
        <begin position="1"/>
        <end position="24"/>
    </location>
</feature>
<dbReference type="InterPro" id="IPR015590">
    <property type="entry name" value="Aldehyde_DH_dom"/>
</dbReference>
<dbReference type="EMBL" id="JAQFWP010000082">
    <property type="protein sequence ID" value="MDA2808389.1"/>
    <property type="molecule type" value="Genomic_DNA"/>
</dbReference>
<feature type="domain" description="Aldehyde dehydrogenase" evidence="3">
    <location>
        <begin position="29"/>
        <end position="475"/>
    </location>
</feature>
<dbReference type="CDD" id="cd07129">
    <property type="entry name" value="ALDH_KGSADH"/>
    <property type="match status" value="1"/>
</dbReference>
<name>A0ABT4TUL4_9ACTN</name>
<keyword evidence="1" id="KW-0560">Oxidoreductase</keyword>
<evidence type="ECO:0000256" key="2">
    <source>
        <dbReference type="SAM" id="MobiDB-lite"/>
    </source>
</evidence>
<dbReference type="SUPFAM" id="SSF53720">
    <property type="entry name" value="ALDH-like"/>
    <property type="match status" value="1"/>
</dbReference>
<gene>
    <name evidence="4" type="ORF">O4U47_28030</name>
</gene>
<reference evidence="4" key="1">
    <citation type="submission" date="2023-01" db="EMBL/GenBank/DDBJ databases">
        <title>Draft genome sequence of Nocardiopsis sp. LSu2-4 isolated from halophytes.</title>
        <authorList>
            <person name="Duangmal K."/>
            <person name="Chantavorakit T."/>
        </authorList>
    </citation>
    <scope>NUCLEOTIDE SEQUENCE</scope>
    <source>
        <strain evidence="4">LSu2-4</strain>
    </source>
</reference>